<comment type="similarity">
    <text evidence="9">Belongs to the glycosyltransferase group 1 family.</text>
</comment>
<name>A0A7C2NQB6_9BACT</name>
<dbReference type="Gene3D" id="3.40.50.11720">
    <property type="entry name" value="3-Deoxy-D-manno-octulosonic-acid transferase, N-terminal domain"/>
    <property type="match status" value="1"/>
</dbReference>
<dbReference type="GO" id="GO:0005886">
    <property type="term" value="C:plasma membrane"/>
    <property type="evidence" value="ECO:0007669"/>
    <property type="project" value="UniProtKB-SubCell"/>
</dbReference>
<keyword evidence="9" id="KW-0472">Membrane</keyword>
<evidence type="ECO:0000256" key="8">
    <source>
        <dbReference type="PIRSR" id="PIRSR639901-2"/>
    </source>
</evidence>
<keyword evidence="9" id="KW-0448">Lipopolysaccharide biosynthesis</keyword>
<dbReference type="UniPathway" id="UPA00958"/>
<dbReference type="PANTHER" id="PTHR42755:SF1">
    <property type="entry name" value="3-DEOXY-D-MANNO-OCTULOSONIC ACID TRANSFERASE, MITOCHONDRIAL-RELATED"/>
    <property type="match status" value="1"/>
</dbReference>
<keyword evidence="9" id="KW-0812">Transmembrane</keyword>
<dbReference type="InterPro" id="IPR038107">
    <property type="entry name" value="Glycos_transf_N_sf"/>
</dbReference>
<dbReference type="InterPro" id="IPR007507">
    <property type="entry name" value="Glycos_transf_N"/>
</dbReference>
<keyword evidence="9" id="KW-1133">Transmembrane helix</keyword>
<dbReference type="SUPFAM" id="SSF53756">
    <property type="entry name" value="UDP-Glycosyltransferase/glycogen phosphorylase"/>
    <property type="match status" value="1"/>
</dbReference>
<evidence type="ECO:0000313" key="11">
    <source>
        <dbReference type="EMBL" id="HET47425.1"/>
    </source>
</evidence>
<dbReference type="GO" id="GO:0043842">
    <property type="term" value="F:Kdo transferase activity"/>
    <property type="evidence" value="ECO:0007669"/>
    <property type="project" value="UniProtKB-EC"/>
</dbReference>
<evidence type="ECO:0000259" key="10">
    <source>
        <dbReference type="Pfam" id="PF04413"/>
    </source>
</evidence>
<comment type="subcellular location">
    <subcellularLocation>
        <location evidence="9">Cell membrane</location>
    </subcellularLocation>
</comment>
<evidence type="ECO:0000256" key="7">
    <source>
        <dbReference type="PIRSR" id="PIRSR639901-1"/>
    </source>
</evidence>
<evidence type="ECO:0000256" key="6">
    <source>
        <dbReference type="ARBA" id="ARBA00049183"/>
    </source>
</evidence>
<evidence type="ECO:0000256" key="2">
    <source>
        <dbReference type="ARBA" id="ARBA00012621"/>
    </source>
</evidence>
<dbReference type="EC" id="2.4.99.12" evidence="2 9"/>
<feature type="site" description="Transition state stabilizer" evidence="8">
    <location>
        <position position="132"/>
    </location>
</feature>
<dbReference type="GO" id="GO:0009244">
    <property type="term" value="P:lipopolysaccharide core region biosynthetic process"/>
    <property type="evidence" value="ECO:0007669"/>
    <property type="project" value="UniProtKB-UniRule"/>
</dbReference>
<keyword evidence="4 9" id="KW-0808">Transferase</keyword>
<dbReference type="GO" id="GO:0009245">
    <property type="term" value="P:lipid A biosynthetic process"/>
    <property type="evidence" value="ECO:0007669"/>
    <property type="project" value="TreeGrafter"/>
</dbReference>
<dbReference type="PANTHER" id="PTHR42755">
    <property type="entry name" value="3-DEOXY-MANNO-OCTULOSONATE CYTIDYLYLTRANSFERASE"/>
    <property type="match status" value="1"/>
</dbReference>
<evidence type="ECO:0000256" key="1">
    <source>
        <dbReference type="ARBA" id="ARBA00004713"/>
    </source>
</evidence>
<feature type="site" description="Transition state stabilizer" evidence="8">
    <location>
        <position position="210"/>
    </location>
</feature>
<proteinExistence type="inferred from homology"/>
<evidence type="ECO:0000256" key="4">
    <source>
        <dbReference type="ARBA" id="ARBA00022679"/>
    </source>
</evidence>
<comment type="catalytic activity">
    <reaction evidence="6 9">
        <text>lipid IVA (E. coli) + CMP-3-deoxy-beta-D-manno-octulosonate = alpha-Kdo-(2-&gt;6)-lipid IVA (E. coli) + CMP + H(+)</text>
        <dbReference type="Rhea" id="RHEA:28066"/>
        <dbReference type="ChEBI" id="CHEBI:15378"/>
        <dbReference type="ChEBI" id="CHEBI:58603"/>
        <dbReference type="ChEBI" id="CHEBI:60364"/>
        <dbReference type="ChEBI" id="CHEBI:60377"/>
        <dbReference type="ChEBI" id="CHEBI:85987"/>
        <dbReference type="EC" id="2.4.99.12"/>
    </reaction>
</comment>
<reference evidence="11" key="1">
    <citation type="journal article" date="2020" name="mSystems">
        <title>Genome- and Community-Level Interaction Insights into Carbon Utilization and Element Cycling Functions of Hydrothermarchaeota in Hydrothermal Sediment.</title>
        <authorList>
            <person name="Zhou Z."/>
            <person name="Liu Y."/>
            <person name="Xu W."/>
            <person name="Pan J."/>
            <person name="Luo Z.H."/>
            <person name="Li M."/>
        </authorList>
    </citation>
    <scope>NUCLEOTIDE SEQUENCE [LARGE SCALE GENOMIC DNA]</scope>
    <source>
        <strain evidence="11">SpSt-299</strain>
    </source>
</reference>
<comment type="caution">
    <text evidence="11">The sequence shown here is derived from an EMBL/GenBank/DDBJ whole genome shotgun (WGS) entry which is preliminary data.</text>
</comment>
<dbReference type="Pfam" id="PF04413">
    <property type="entry name" value="Glycos_transf_N"/>
    <property type="match status" value="1"/>
</dbReference>
<evidence type="ECO:0000256" key="9">
    <source>
        <dbReference type="RuleBase" id="RU365103"/>
    </source>
</evidence>
<sequence length="420" mass="45026">MRGFSLLLYRLVLHLALPLAAPFLWVADRRTGKRRPPLRMRLGLGLPPVPQGGVLVHAVSVGEVTVARALLSELRRRAPQVPLLLSATTATGLELASGAQVADATLPFPLDLPAPTRRFLAATQPRLLVLVETELWPEMLAACSEAGIPVVLVNARISDRSFPRYKLFAPLLRPLLAPLTLALAQTEGDAARLVALGVPQEKVRVTGNIKFDVKPARPLAEDLKARLCQLASGRAVLVAGSTMPGEEKQVLSAWMKLPDRPFLILAPRHPERAQEVLELCRQLGLAAVRRSPLPAAHATADVVVLDTVGELAALYQLATVAFVGGSLVPTGGHNPIEPARFAVPVVSGPHVRNFAAVYRELEVHGGVKLVHNVRELQETLAHLLVHPQQAQALGQNAQAVLAKHAGATAKTVEALLPFLP</sequence>
<comment type="function">
    <text evidence="9">Involved in lipopolysaccharide (LPS) biosynthesis. Catalyzes the transfer of 3-deoxy-D-manno-octulosonate (Kdo) residue(s) from CMP-Kdo to lipid IV(A), the tetraacyldisaccharide-1,4'-bisphosphate precursor of lipid A.</text>
</comment>
<dbReference type="AlphaFoldDB" id="A0A7C2NQB6"/>
<feature type="domain" description="3-deoxy-D-manno-octulosonic-acid transferase N-terminal" evidence="10">
    <location>
        <begin position="40"/>
        <end position="213"/>
    </location>
</feature>
<gene>
    <name evidence="11" type="ORF">ENQ31_04610</name>
</gene>
<dbReference type="EMBL" id="DSMR01000337">
    <property type="protein sequence ID" value="HET47425.1"/>
    <property type="molecule type" value="Genomic_DNA"/>
</dbReference>
<accession>A0A7C2NQB6</accession>
<comment type="pathway">
    <text evidence="1 9">Bacterial outer membrane biogenesis; LPS core biosynthesis.</text>
</comment>
<organism evidence="11">
    <name type="scientific">Thermoanaerobaculum aquaticum</name>
    <dbReference type="NCBI Taxonomy" id="1312852"/>
    <lineage>
        <taxon>Bacteria</taxon>
        <taxon>Pseudomonadati</taxon>
        <taxon>Acidobacteriota</taxon>
        <taxon>Thermoanaerobaculia</taxon>
        <taxon>Thermoanaerobaculales</taxon>
        <taxon>Thermoanaerobaculaceae</taxon>
        <taxon>Thermoanaerobaculum</taxon>
    </lineage>
</organism>
<feature type="active site" description="Proton acceptor" evidence="7">
    <location>
        <position position="63"/>
    </location>
</feature>
<keyword evidence="9" id="KW-1003">Cell membrane</keyword>
<evidence type="ECO:0000256" key="5">
    <source>
        <dbReference type="ARBA" id="ARBA00031445"/>
    </source>
</evidence>
<protein>
    <recommendedName>
        <fullName evidence="3 9">3-deoxy-D-manno-octulosonic acid transferase</fullName>
        <shortName evidence="9">Kdo transferase</shortName>
        <ecNumber evidence="2 9">2.4.99.12</ecNumber>
    </recommendedName>
    <alternativeName>
        <fullName evidence="5 9">Lipid IV(A) 3-deoxy-D-manno-octulosonic acid transferase</fullName>
    </alternativeName>
</protein>
<dbReference type="InterPro" id="IPR039901">
    <property type="entry name" value="Kdotransferase"/>
</dbReference>
<dbReference type="Gene3D" id="3.40.50.2000">
    <property type="entry name" value="Glycogen Phosphorylase B"/>
    <property type="match status" value="1"/>
</dbReference>
<feature type="transmembrane region" description="Helical" evidence="9">
    <location>
        <begin position="6"/>
        <end position="27"/>
    </location>
</feature>
<evidence type="ECO:0000256" key="3">
    <source>
        <dbReference type="ARBA" id="ARBA00019077"/>
    </source>
</evidence>